<dbReference type="GO" id="GO:0038023">
    <property type="term" value="F:signaling receptor activity"/>
    <property type="evidence" value="ECO:0007669"/>
    <property type="project" value="InterPro"/>
</dbReference>
<accession>A0A1E2VEX7</accession>
<evidence type="ECO:0000313" key="15">
    <source>
        <dbReference type="EMBL" id="ODC05560.1"/>
    </source>
</evidence>
<dbReference type="InterPro" id="IPR039426">
    <property type="entry name" value="TonB-dep_rcpt-like"/>
</dbReference>
<dbReference type="Proteomes" id="UP000094291">
    <property type="component" value="Unassembled WGS sequence"/>
</dbReference>
<evidence type="ECO:0000256" key="10">
    <source>
        <dbReference type="PROSITE-ProRule" id="PRU01360"/>
    </source>
</evidence>
<keyword evidence="5 10" id="KW-0812">Transmembrane</keyword>
<evidence type="ECO:0000256" key="11">
    <source>
        <dbReference type="RuleBase" id="RU003357"/>
    </source>
</evidence>
<keyword evidence="12" id="KW-0732">Signal</keyword>
<dbReference type="InterPro" id="IPR000531">
    <property type="entry name" value="Beta-barrel_TonB"/>
</dbReference>
<feature type="domain" description="TonB-dependent receptor-like beta-barrel" evidence="13">
    <location>
        <begin position="241"/>
        <end position="656"/>
    </location>
</feature>
<evidence type="ECO:0000259" key="13">
    <source>
        <dbReference type="Pfam" id="PF00593"/>
    </source>
</evidence>
<dbReference type="SUPFAM" id="SSF56935">
    <property type="entry name" value="Porins"/>
    <property type="match status" value="1"/>
</dbReference>
<evidence type="ECO:0000256" key="6">
    <source>
        <dbReference type="ARBA" id="ARBA00023077"/>
    </source>
</evidence>
<dbReference type="GO" id="GO:0009279">
    <property type="term" value="C:cell outer membrane"/>
    <property type="evidence" value="ECO:0007669"/>
    <property type="project" value="UniProtKB-SubCell"/>
</dbReference>
<dbReference type="Pfam" id="PF00593">
    <property type="entry name" value="TonB_dep_Rec_b-barrel"/>
    <property type="match status" value="1"/>
</dbReference>
<comment type="similarity">
    <text evidence="2 10 11">Belongs to the TonB-dependent receptor family.</text>
</comment>
<dbReference type="InterPro" id="IPR036942">
    <property type="entry name" value="Beta-barrel_TonB_sf"/>
</dbReference>
<evidence type="ECO:0000256" key="12">
    <source>
        <dbReference type="SAM" id="SignalP"/>
    </source>
</evidence>
<evidence type="ECO:0000256" key="3">
    <source>
        <dbReference type="ARBA" id="ARBA00022448"/>
    </source>
</evidence>
<dbReference type="EMBL" id="MDTQ01000001">
    <property type="protein sequence ID" value="ODC05560.1"/>
    <property type="molecule type" value="Genomic_DNA"/>
</dbReference>
<dbReference type="GO" id="GO:0015891">
    <property type="term" value="P:siderophore transport"/>
    <property type="evidence" value="ECO:0007669"/>
    <property type="project" value="InterPro"/>
</dbReference>
<dbReference type="InterPro" id="IPR037066">
    <property type="entry name" value="Plug_dom_sf"/>
</dbReference>
<keyword evidence="7 10" id="KW-0472">Membrane</keyword>
<evidence type="ECO:0000313" key="16">
    <source>
        <dbReference type="Proteomes" id="UP000094291"/>
    </source>
</evidence>
<protein>
    <submittedName>
        <fullName evidence="15">Fe(3+) dicitrate transport protein fecA</fullName>
    </submittedName>
</protein>
<feature type="signal peptide" evidence="12">
    <location>
        <begin position="1"/>
        <end position="23"/>
    </location>
</feature>
<dbReference type="PROSITE" id="PS52016">
    <property type="entry name" value="TONB_DEPENDENT_REC_3"/>
    <property type="match status" value="1"/>
</dbReference>
<sequence>MHRWALTPLVCAMVMSYTHGAFAAENSAARVENTDQLETLVVSSDWLDSTHQDSRYTPGGRETLSTETLEAGEVRSIEDALGRVPGVHIQDETGTGVLPNIGVRGLSPRRSERVQILVDGIPAALGPYSNIGVSLFPVTLATLERVDVVRGGAAVHYGPNNVGGVINFVTRGIPYQPTLQLRERLTVDDETGHVLKNHYLRAGGRVTDDFGLQFQANLVRGEAGRDHSDTEVDNFIVDADWDLDEANTLSGQLQYYKVDSDLPGALSPAAYREDRHQSQRPDDRFKADTWSGHVTWRWQPSQDVEFSWRHFGHRSDRTFWFGQSLGGDLHWSDPTAVPTHVADSPRQFTVWASEPRLAIRQGDHTWMLGARYLQEKVDFDVNRLNLSDDTRSAVRRWDFDTHAVAAYVSDTWTLGDSGWTLTPGLRYEHVKMDYADALGTSADDNVAEAWLPGLTVGYTASEAWYFYGSSQRSLTPVQLAQVTNPGDIANETAWNYELGSRYTQGSWQVQADVFMIDYQDQVVKQPDNSLKNLGRTRYQGLETSVDWQPNNGPLALGATWTWLDTEQRDGDFKGQEVPNAPKHLVNLHSSWQVSDWTWRLNARYVGESYSDAANTEAETTSGSAGKLPDYWQVDSSLAYQLPMVQDVSVTLGVHNLTDADGYFRGVDTSPVGRVPIPGRAYSLTLDMTL</sequence>
<feature type="chain" id="PRO_5009119756" evidence="12">
    <location>
        <begin position="24"/>
        <end position="689"/>
    </location>
</feature>
<dbReference type="Gene3D" id="2.40.170.20">
    <property type="entry name" value="TonB-dependent receptor, beta-barrel domain"/>
    <property type="match status" value="1"/>
</dbReference>
<evidence type="ECO:0000256" key="1">
    <source>
        <dbReference type="ARBA" id="ARBA00004571"/>
    </source>
</evidence>
<gene>
    <name evidence="15" type="ORF">BFW38_17240</name>
</gene>
<dbReference type="PANTHER" id="PTHR30442">
    <property type="entry name" value="IRON III DICITRATE TRANSPORT PROTEIN FECA"/>
    <property type="match status" value="1"/>
</dbReference>
<dbReference type="Gene3D" id="2.170.130.10">
    <property type="entry name" value="TonB-dependent receptor, plug domain"/>
    <property type="match status" value="1"/>
</dbReference>
<dbReference type="STRING" id="197479.BFW38_17240"/>
<dbReference type="GO" id="GO:0015343">
    <property type="term" value="F:siderophore-iron transmembrane transporter activity"/>
    <property type="evidence" value="ECO:0007669"/>
    <property type="project" value="InterPro"/>
</dbReference>
<comment type="subcellular location">
    <subcellularLocation>
        <location evidence="1 10">Cell outer membrane</location>
        <topology evidence="1 10">Multi-pass membrane protein</topology>
    </subcellularLocation>
</comment>
<keyword evidence="16" id="KW-1185">Reference proteome</keyword>
<evidence type="ECO:0000256" key="8">
    <source>
        <dbReference type="ARBA" id="ARBA00023170"/>
    </source>
</evidence>
<evidence type="ECO:0000256" key="4">
    <source>
        <dbReference type="ARBA" id="ARBA00022452"/>
    </source>
</evidence>
<dbReference type="NCBIfam" id="TIGR01783">
    <property type="entry name" value="TonB-siderophor"/>
    <property type="match status" value="1"/>
</dbReference>
<evidence type="ECO:0000256" key="5">
    <source>
        <dbReference type="ARBA" id="ARBA00022692"/>
    </source>
</evidence>
<evidence type="ECO:0000256" key="2">
    <source>
        <dbReference type="ARBA" id="ARBA00009810"/>
    </source>
</evidence>
<comment type="caution">
    <text evidence="15">The sequence shown here is derived from an EMBL/GenBank/DDBJ whole genome shotgun (WGS) entry which is preliminary data.</text>
</comment>
<feature type="domain" description="TonB-dependent receptor plug" evidence="14">
    <location>
        <begin position="55"/>
        <end position="165"/>
    </location>
</feature>
<name>A0A1E2VEX7_9GAMM</name>
<evidence type="ECO:0000256" key="7">
    <source>
        <dbReference type="ARBA" id="ARBA00023136"/>
    </source>
</evidence>
<organism evidence="15 16">
    <name type="scientific">Terasakiispira papahanaumokuakeensis</name>
    <dbReference type="NCBI Taxonomy" id="197479"/>
    <lineage>
        <taxon>Bacteria</taxon>
        <taxon>Pseudomonadati</taxon>
        <taxon>Pseudomonadota</taxon>
        <taxon>Gammaproteobacteria</taxon>
        <taxon>Oceanospirillales</taxon>
        <taxon>Terasakiispira</taxon>
    </lineage>
</organism>
<keyword evidence="8" id="KW-0675">Receptor</keyword>
<keyword evidence="6 11" id="KW-0798">TonB box</keyword>
<dbReference type="AlphaFoldDB" id="A0A1E2VEX7"/>
<keyword evidence="9 10" id="KW-0998">Cell outer membrane</keyword>
<reference evidence="15 16" key="1">
    <citation type="submission" date="2016-08" db="EMBL/GenBank/DDBJ databases">
        <authorList>
            <person name="Seilhamer J.J."/>
        </authorList>
    </citation>
    <scope>NUCLEOTIDE SEQUENCE [LARGE SCALE GENOMIC DNA]</scope>
    <source>
        <strain evidence="15 16">PH27A</strain>
    </source>
</reference>
<keyword evidence="4 10" id="KW-1134">Transmembrane beta strand</keyword>
<keyword evidence="3 10" id="KW-0813">Transport</keyword>
<dbReference type="InterPro" id="IPR010105">
    <property type="entry name" value="TonB_sidphr_rcpt"/>
</dbReference>
<dbReference type="InterPro" id="IPR012910">
    <property type="entry name" value="Plug_dom"/>
</dbReference>
<evidence type="ECO:0000256" key="9">
    <source>
        <dbReference type="ARBA" id="ARBA00023237"/>
    </source>
</evidence>
<proteinExistence type="inferred from homology"/>
<dbReference type="CDD" id="cd01347">
    <property type="entry name" value="ligand_gated_channel"/>
    <property type="match status" value="1"/>
</dbReference>
<evidence type="ECO:0000259" key="14">
    <source>
        <dbReference type="Pfam" id="PF07715"/>
    </source>
</evidence>
<dbReference type="PANTHER" id="PTHR30442:SF0">
    <property type="entry name" value="FE(3+) DICITRATE TRANSPORT PROTEIN FECA"/>
    <property type="match status" value="1"/>
</dbReference>
<dbReference type="Pfam" id="PF07715">
    <property type="entry name" value="Plug"/>
    <property type="match status" value="1"/>
</dbReference>